<organism evidence="11 12">
    <name type="scientific">Daphnia magna</name>
    <dbReference type="NCBI Taxonomy" id="35525"/>
    <lineage>
        <taxon>Eukaryota</taxon>
        <taxon>Metazoa</taxon>
        <taxon>Ecdysozoa</taxon>
        <taxon>Arthropoda</taxon>
        <taxon>Crustacea</taxon>
        <taxon>Branchiopoda</taxon>
        <taxon>Diplostraca</taxon>
        <taxon>Cladocera</taxon>
        <taxon>Anomopoda</taxon>
        <taxon>Daphniidae</taxon>
        <taxon>Daphnia</taxon>
    </lineage>
</organism>
<evidence type="ECO:0000256" key="10">
    <source>
        <dbReference type="SAM" id="SignalP"/>
    </source>
</evidence>
<keyword evidence="9" id="KW-0624">Polysaccharide degradation</keyword>
<proteinExistence type="inferred from homology"/>
<keyword evidence="8" id="KW-0326">Glycosidase</keyword>
<keyword evidence="5" id="KW-0378">Hydrolase</keyword>
<dbReference type="GO" id="GO:0016162">
    <property type="term" value="F:cellulose 1,4-beta-cellobiosidase activity"/>
    <property type="evidence" value="ECO:0007669"/>
    <property type="project" value="UniProtKB-EC"/>
</dbReference>
<comment type="similarity">
    <text evidence="2">Belongs to the glycosyl hydrolase 7 (cellulase C) family.</text>
</comment>
<reference evidence="11 12" key="1">
    <citation type="submission" date="2016-03" db="EMBL/GenBank/DDBJ databases">
        <title>EvidentialGene: Evidence-directed Construction of Genes on Genomes.</title>
        <authorList>
            <person name="Gilbert D.G."/>
            <person name="Choi J.-H."/>
            <person name="Mockaitis K."/>
            <person name="Colbourne J."/>
            <person name="Pfrender M."/>
        </authorList>
    </citation>
    <scope>NUCLEOTIDE SEQUENCE [LARGE SCALE GENOMIC DNA]</scope>
    <source>
        <strain evidence="11 12">Xinb3</strain>
        <tissue evidence="11">Complete organism</tissue>
    </source>
</reference>
<protein>
    <recommendedName>
        <fullName evidence="3">cellulose 1,4-beta-cellobiosidase (non-reducing end)</fullName>
        <ecNumber evidence="3">3.2.1.91</ecNumber>
    </recommendedName>
</protein>
<keyword evidence="12" id="KW-1185">Reference proteome</keyword>
<keyword evidence="7" id="KW-0119">Carbohydrate metabolism</keyword>
<dbReference type="Pfam" id="PF00840">
    <property type="entry name" value="Glyco_hydro_7"/>
    <property type="match status" value="2"/>
</dbReference>
<keyword evidence="6" id="KW-0136">Cellulose degradation</keyword>
<evidence type="ECO:0000313" key="12">
    <source>
        <dbReference type="Proteomes" id="UP000076858"/>
    </source>
</evidence>
<dbReference type="InterPro" id="IPR013320">
    <property type="entry name" value="ConA-like_dom_sf"/>
</dbReference>
<dbReference type="PANTHER" id="PTHR33753">
    <property type="entry name" value="1,4-BETA-D-GLUCAN CELLOBIOHYDROLASE B"/>
    <property type="match status" value="1"/>
</dbReference>
<dbReference type="STRING" id="35525.A0A164QFP7"/>
<dbReference type="AlphaFoldDB" id="A0A164QFP7"/>
<gene>
    <name evidence="11" type="ORF">APZ42_028524</name>
</gene>
<evidence type="ECO:0000313" key="11">
    <source>
        <dbReference type="EMBL" id="KZS07709.1"/>
    </source>
</evidence>
<dbReference type="EC" id="3.2.1.91" evidence="3"/>
<evidence type="ECO:0000256" key="7">
    <source>
        <dbReference type="ARBA" id="ARBA00023277"/>
    </source>
</evidence>
<evidence type="ECO:0000256" key="1">
    <source>
        <dbReference type="ARBA" id="ARBA00001641"/>
    </source>
</evidence>
<sequence>MIRLVFLAGLMAVAAATESRQASMGIQVCYGPGNCQQENTGVVLDYRWTGCGDPYNCYTNPSQGEYESGWGIKFDGNQMTLANWPSNGARTFLTSAPNSNRYRMFYLLNKELSFEVDVTATGCGMNSALYFITMESDGGQASSGYTGAMYGTGYCDAQPAEPGRPSCDELDIWEANSLANVYTTHPCLNGQCDPYGCAFNTYARGAKNFYGRGSGYQLDSTQKFTVVTRFLTVDGTDYGDLKEIQRFYIQNGRTIQQPTFDGYNGISDGYCNHFGQSNSQGGVSYGMSQGMRKGMVMSMSMWGSPSDPNSMTWMDNEPNGPCPVYQNPNPYTSFGNIKFGPIGSTV</sequence>
<dbReference type="Gene3D" id="2.70.100.10">
    <property type="entry name" value="Glycoside hydrolase, family 7, domain"/>
    <property type="match status" value="1"/>
</dbReference>
<feature type="signal peptide" evidence="10">
    <location>
        <begin position="1"/>
        <end position="16"/>
    </location>
</feature>
<dbReference type="EMBL" id="LRGB01002443">
    <property type="protein sequence ID" value="KZS07709.1"/>
    <property type="molecule type" value="Genomic_DNA"/>
</dbReference>
<keyword evidence="4 10" id="KW-0732">Signal</keyword>
<evidence type="ECO:0000256" key="3">
    <source>
        <dbReference type="ARBA" id="ARBA00012561"/>
    </source>
</evidence>
<evidence type="ECO:0000256" key="6">
    <source>
        <dbReference type="ARBA" id="ARBA00023001"/>
    </source>
</evidence>
<evidence type="ECO:0000256" key="5">
    <source>
        <dbReference type="ARBA" id="ARBA00022801"/>
    </source>
</evidence>
<dbReference type="GO" id="GO:0030245">
    <property type="term" value="P:cellulose catabolic process"/>
    <property type="evidence" value="ECO:0007669"/>
    <property type="project" value="UniProtKB-KW"/>
</dbReference>
<dbReference type="SUPFAM" id="SSF49899">
    <property type="entry name" value="Concanavalin A-like lectins/glucanases"/>
    <property type="match status" value="1"/>
</dbReference>
<evidence type="ECO:0000256" key="4">
    <source>
        <dbReference type="ARBA" id="ARBA00022729"/>
    </source>
</evidence>
<dbReference type="InterPro" id="IPR001722">
    <property type="entry name" value="Glyco_hydro_7"/>
</dbReference>
<evidence type="ECO:0000256" key="9">
    <source>
        <dbReference type="ARBA" id="ARBA00023326"/>
    </source>
</evidence>
<dbReference type="InterPro" id="IPR037019">
    <property type="entry name" value="Glyco_hydro_7_sf"/>
</dbReference>
<evidence type="ECO:0000256" key="8">
    <source>
        <dbReference type="ARBA" id="ARBA00023295"/>
    </source>
</evidence>
<accession>A0A164QFP7</accession>
<evidence type="ECO:0000256" key="2">
    <source>
        <dbReference type="ARBA" id="ARBA00006044"/>
    </source>
</evidence>
<name>A0A164QFP7_9CRUS</name>
<feature type="chain" id="PRO_5007852530" description="cellulose 1,4-beta-cellobiosidase (non-reducing end)" evidence="10">
    <location>
        <begin position="17"/>
        <end position="346"/>
    </location>
</feature>
<dbReference type="OrthoDB" id="412382at2759"/>
<comment type="catalytic activity">
    <reaction evidence="1">
        <text>Hydrolysis of (1-&gt;4)-beta-D-glucosidic linkages in cellulose and cellotetraose, releasing cellobiose from the non-reducing ends of the chains.</text>
        <dbReference type="EC" id="3.2.1.91"/>
    </reaction>
</comment>
<dbReference type="PRINTS" id="PR00734">
    <property type="entry name" value="GLHYDRLASE7"/>
</dbReference>
<comment type="caution">
    <text evidence="11">The sequence shown here is derived from an EMBL/GenBank/DDBJ whole genome shotgun (WGS) entry which is preliminary data.</text>
</comment>
<dbReference type="Proteomes" id="UP000076858">
    <property type="component" value="Unassembled WGS sequence"/>
</dbReference>
<dbReference type="PANTHER" id="PTHR33753:SF2">
    <property type="entry name" value="GLYCOSIDE HYDROLASE FAMILY 7 PROTEIN"/>
    <property type="match status" value="1"/>
</dbReference>